<reference evidence="2" key="2">
    <citation type="submission" date="2021-11" db="EMBL/GenBank/DDBJ databases">
        <authorList>
            <person name="Gilroy R."/>
        </authorList>
    </citation>
    <scope>NUCLEOTIDE SEQUENCE</scope>
    <source>
        <strain evidence="2">150</strain>
    </source>
</reference>
<evidence type="ECO:0000313" key="3">
    <source>
        <dbReference type="Proteomes" id="UP000813384"/>
    </source>
</evidence>
<name>A0A9E3ZSR6_9ENTE</name>
<dbReference type="InterPro" id="IPR008681">
    <property type="entry name" value="Neg-reg_MecA"/>
</dbReference>
<organism evidence="2 3">
    <name type="scientific">Enterococcus aquimarinus</name>
    <dbReference type="NCBI Taxonomy" id="328396"/>
    <lineage>
        <taxon>Bacteria</taxon>
        <taxon>Bacillati</taxon>
        <taxon>Bacillota</taxon>
        <taxon>Bacilli</taxon>
        <taxon>Lactobacillales</taxon>
        <taxon>Enterococcaceae</taxon>
        <taxon>Enterococcus</taxon>
    </lineage>
</organism>
<gene>
    <name evidence="2" type="ORF">K8V42_03880</name>
</gene>
<evidence type="ECO:0000256" key="1">
    <source>
        <dbReference type="ARBA" id="ARBA00005397"/>
    </source>
</evidence>
<dbReference type="InterPro" id="IPR038471">
    <property type="entry name" value="MecA_C_sf"/>
</dbReference>
<dbReference type="EMBL" id="JAJJVO010000059">
    <property type="protein sequence ID" value="MCC9273413.1"/>
    <property type="molecule type" value="Genomic_DNA"/>
</dbReference>
<dbReference type="PANTHER" id="PTHR39161:SF1">
    <property type="entry name" value="ADAPTER PROTEIN MECA 1"/>
    <property type="match status" value="1"/>
</dbReference>
<comment type="similarity">
    <text evidence="1">Belongs to the MecA family.</text>
</comment>
<dbReference type="AlphaFoldDB" id="A0A9E3ZSR6"/>
<evidence type="ECO:0000313" key="2">
    <source>
        <dbReference type="EMBL" id="MCC9273413.1"/>
    </source>
</evidence>
<dbReference type="PIRSF" id="PIRSF029008">
    <property type="entry name" value="MecA"/>
    <property type="match status" value="1"/>
</dbReference>
<dbReference type="Proteomes" id="UP000813384">
    <property type="component" value="Unassembled WGS sequence"/>
</dbReference>
<reference evidence="2" key="1">
    <citation type="journal article" date="2021" name="PeerJ">
        <title>Extensive microbial diversity within the chicken gut microbiome revealed by metagenomics and culture.</title>
        <authorList>
            <person name="Gilroy R."/>
            <person name="Ravi A."/>
            <person name="Getino M."/>
            <person name="Pursley I."/>
            <person name="Horton D.L."/>
            <person name="Alikhan N.F."/>
            <person name="Baker D."/>
            <person name="Gharbi K."/>
            <person name="Hall N."/>
            <person name="Watson M."/>
            <person name="Adriaenssens E.M."/>
            <person name="Foster-Nyarko E."/>
            <person name="Jarju S."/>
            <person name="Secka A."/>
            <person name="Antonio M."/>
            <person name="Oren A."/>
            <person name="Chaudhuri R.R."/>
            <person name="La Ragione R."/>
            <person name="Hildebrand F."/>
            <person name="Pallen M.J."/>
        </authorList>
    </citation>
    <scope>NUCLEOTIDE SEQUENCE</scope>
    <source>
        <strain evidence="2">150</strain>
    </source>
</reference>
<protein>
    <submittedName>
        <fullName evidence="2">Adaptor protein MecA</fullName>
    </submittedName>
</protein>
<proteinExistence type="inferred from homology"/>
<accession>A0A9E3ZSR6</accession>
<dbReference type="PANTHER" id="PTHR39161">
    <property type="entry name" value="ADAPTER PROTEIN MECA"/>
    <property type="match status" value="1"/>
</dbReference>
<comment type="caution">
    <text evidence="2">The sequence shown here is derived from an EMBL/GenBank/DDBJ whole genome shotgun (WGS) entry which is preliminary data.</text>
</comment>
<dbReference type="Gene3D" id="3.30.70.1950">
    <property type="match status" value="1"/>
</dbReference>
<sequence length="244" mass="27772">MEMEHINENTIRVLIKSEDLAARGFTFIDLLGNQQEIENFFYSILEEVDVNDEFKSSEAVTFQVLPKGDGLELFISKNISAEEFGSYEMFSNQFTEDELLSFLDQEETDEEAEILDSMIEAIDDKNAAKMSNSQIEKPKKKPKNKKVIVPRDYVFELLNFEAGVYLAGAINLEDAKTNLVNMDNHYYLSVHFSVEVSEGEIKNKIAHLAEFARLSEGSPDVLFEHGQIIMAEDALGTIKKYFIV</sequence>
<dbReference type="Pfam" id="PF05389">
    <property type="entry name" value="MecA"/>
    <property type="match status" value="1"/>
</dbReference>